<dbReference type="InterPro" id="IPR003097">
    <property type="entry name" value="CysJ-like_FAD-binding"/>
</dbReference>
<dbReference type="PROSITE" id="PS51384">
    <property type="entry name" value="FAD_FR"/>
    <property type="match status" value="1"/>
</dbReference>
<dbReference type="InterPro" id="IPR001433">
    <property type="entry name" value="OxRdtase_FAD/NAD-bd"/>
</dbReference>
<keyword evidence="6" id="KW-0274">FAD</keyword>
<evidence type="ECO:0000259" key="12">
    <source>
        <dbReference type="PROSITE" id="PS50902"/>
    </source>
</evidence>
<feature type="domain" description="FAD-binding FR-type" evidence="13">
    <location>
        <begin position="788"/>
        <end position="1037"/>
    </location>
</feature>
<evidence type="ECO:0000256" key="10">
    <source>
        <dbReference type="ARBA" id="ARBA00049342"/>
    </source>
</evidence>
<evidence type="ECO:0000259" key="13">
    <source>
        <dbReference type="PROSITE" id="PS51384"/>
    </source>
</evidence>
<dbReference type="SUPFAM" id="SSF48264">
    <property type="entry name" value="Cytochrome P450"/>
    <property type="match status" value="1"/>
</dbReference>
<evidence type="ECO:0000256" key="4">
    <source>
        <dbReference type="ARBA" id="ARBA00022630"/>
    </source>
</evidence>
<keyword evidence="4" id="KW-0285">Flavoprotein</keyword>
<dbReference type="GO" id="GO:0016705">
    <property type="term" value="F:oxidoreductase activity, acting on paired donors, with incorporation or reduction of molecular oxygen"/>
    <property type="evidence" value="ECO:0007669"/>
    <property type="project" value="InterPro"/>
</dbReference>
<evidence type="ECO:0000256" key="6">
    <source>
        <dbReference type="ARBA" id="ARBA00022827"/>
    </source>
</evidence>
<dbReference type="InterPro" id="IPR017927">
    <property type="entry name" value="FAD-bd_FR_type"/>
</dbReference>
<dbReference type="Pfam" id="PF00067">
    <property type="entry name" value="p450"/>
    <property type="match status" value="1"/>
</dbReference>
<dbReference type="GO" id="GO:0020037">
    <property type="term" value="F:heme binding"/>
    <property type="evidence" value="ECO:0007669"/>
    <property type="project" value="InterPro"/>
</dbReference>
<gene>
    <name evidence="14" type="ORF">BOTBODRAFT_176664</name>
</gene>
<dbReference type="Gene3D" id="2.40.30.10">
    <property type="entry name" value="Translation factors"/>
    <property type="match status" value="1"/>
</dbReference>
<dbReference type="Proteomes" id="UP000027195">
    <property type="component" value="Unassembled WGS sequence"/>
</dbReference>
<dbReference type="GO" id="GO:0005829">
    <property type="term" value="C:cytosol"/>
    <property type="evidence" value="ECO:0007669"/>
    <property type="project" value="TreeGrafter"/>
</dbReference>
<evidence type="ECO:0000313" key="14">
    <source>
        <dbReference type="EMBL" id="KDQ12140.1"/>
    </source>
</evidence>
<dbReference type="CDD" id="cd00302">
    <property type="entry name" value="cytochrome_P450"/>
    <property type="match status" value="1"/>
</dbReference>
<keyword evidence="15" id="KW-1185">Reference proteome</keyword>
<dbReference type="AlphaFoldDB" id="A0A067MBR7"/>
<evidence type="ECO:0000256" key="8">
    <source>
        <dbReference type="ARBA" id="ARBA00023002"/>
    </source>
</evidence>
<dbReference type="PRINTS" id="PR00371">
    <property type="entry name" value="FPNCR"/>
</dbReference>
<dbReference type="Gene3D" id="3.40.50.360">
    <property type="match status" value="1"/>
</dbReference>
<comment type="similarity">
    <text evidence="3">In the N-terminal section; belongs to the cytochrome P450 family.</text>
</comment>
<feature type="region of interest" description="Disordered" evidence="11">
    <location>
        <begin position="547"/>
        <end position="572"/>
    </location>
</feature>
<dbReference type="GO" id="GO:0050660">
    <property type="term" value="F:flavin adenine dinucleotide binding"/>
    <property type="evidence" value="ECO:0007669"/>
    <property type="project" value="TreeGrafter"/>
</dbReference>
<accession>A0A067MBR7</accession>
<dbReference type="InterPro" id="IPR008254">
    <property type="entry name" value="Flavodoxin/NO_synth"/>
</dbReference>
<dbReference type="EMBL" id="KL198052">
    <property type="protein sequence ID" value="KDQ12140.1"/>
    <property type="molecule type" value="Genomic_DNA"/>
</dbReference>
<dbReference type="GO" id="GO:0010181">
    <property type="term" value="F:FMN binding"/>
    <property type="evidence" value="ECO:0007669"/>
    <property type="project" value="InterPro"/>
</dbReference>
<dbReference type="HOGENOM" id="CLU_271690_0_0_1"/>
<dbReference type="OrthoDB" id="1470350at2759"/>
<evidence type="ECO:0000313" key="15">
    <source>
        <dbReference type="Proteomes" id="UP000027195"/>
    </source>
</evidence>
<name>A0A067MBR7_BOTB1</name>
<dbReference type="SUPFAM" id="SSF52218">
    <property type="entry name" value="Flavoproteins"/>
    <property type="match status" value="1"/>
</dbReference>
<dbReference type="SUPFAM" id="SSF63380">
    <property type="entry name" value="Riboflavin synthase domain-like"/>
    <property type="match status" value="1"/>
</dbReference>
<organism evidence="14 15">
    <name type="scientific">Botryobasidium botryosum (strain FD-172 SS1)</name>
    <dbReference type="NCBI Taxonomy" id="930990"/>
    <lineage>
        <taxon>Eukaryota</taxon>
        <taxon>Fungi</taxon>
        <taxon>Dikarya</taxon>
        <taxon>Basidiomycota</taxon>
        <taxon>Agaricomycotina</taxon>
        <taxon>Agaricomycetes</taxon>
        <taxon>Cantharellales</taxon>
        <taxon>Botryobasidiaceae</taxon>
        <taxon>Botryobasidium</taxon>
    </lineage>
</organism>
<evidence type="ECO:0000256" key="9">
    <source>
        <dbReference type="ARBA" id="ARBA00023797"/>
    </source>
</evidence>
<dbReference type="Pfam" id="PF00175">
    <property type="entry name" value="NAD_binding_1"/>
    <property type="match status" value="1"/>
</dbReference>
<dbReference type="PANTHER" id="PTHR19384">
    <property type="entry name" value="NITRIC OXIDE SYNTHASE-RELATED"/>
    <property type="match status" value="1"/>
</dbReference>
<dbReference type="InterPro" id="IPR036396">
    <property type="entry name" value="Cyt_P450_sf"/>
</dbReference>
<evidence type="ECO:0000256" key="3">
    <source>
        <dbReference type="ARBA" id="ARBA00010018"/>
    </source>
</evidence>
<dbReference type="InterPro" id="IPR029039">
    <property type="entry name" value="Flavoprotein-like_sf"/>
</dbReference>
<dbReference type="GO" id="GO:0003958">
    <property type="term" value="F:NADPH-hemoprotein reductase activity"/>
    <property type="evidence" value="ECO:0007669"/>
    <property type="project" value="UniProtKB-EC"/>
</dbReference>
<evidence type="ECO:0000256" key="2">
    <source>
        <dbReference type="ARBA" id="ARBA00001974"/>
    </source>
</evidence>
<dbReference type="Gene3D" id="3.40.50.80">
    <property type="entry name" value="Nucleotide-binding domain of ferredoxin-NADP reductase (FNR) module"/>
    <property type="match status" value="1"/>
</dbReference>
<comment type="cofactor">
    <cofactor evidence="1">
        <name>FMN</name>
        <dbReference type="ChEBI" id="CHEBI:58210"/>
    </cofactor>
</comment>
<dbReference type="InterPro" id="IPR001128">
    <property type="entry name" value="Cyt_P450"/>
</dbReference>
<keyword evidence="7" id="KW-0521">NADP</keyword>
<dbReference type="Gene3D" id="1.20.990.10">
    <property type="entry name" value="NADPH-cytochrome p450 Reductase, Chain A, domain 3"/>
    <property type="match status" value="1"/>
</dbReference>
<dbReference type="InterPro" id="IPR001709">
    <property type="entry name" value="Flavoprot_Pyr_Nucl_cyt_Rdtase"/>
</dbReference>
<dbReference type="Pfam" id="PF00667">
    <property type="entry name" value="FAD_binding_1"/>
    <property type="match status" value="1"/>
</dbReference>
<comment type="cofactor">
    <cofactor evidence="2">
        <name>FAD</name>
        <dbReference type="ChEBI" id="CHEBI:57692"/>
    </cofactor>
</comment>
<dbReference type="InterPro" id="IPR001094">
    <property type="entry name" value="Flavdoxin-like"/>
</dbReference>
<reference evidence="15" key="1">
    <citation type="journal article" date="2014" name="Proc. Natl. Acad. Sci. U.S.A.">
        <title>Extensive sampling of basidiomycete genomes demonstrates inadequacy of the white-rot/brown-rot paradigm for wood decay fungi.</title>
        <authorList>
            <person name="Riley R."/>
            <person name="Salamov A.A."/>
            <person name="Brown D.W."/>
            <person name="Nagy L.G."/>
            <person name="Floudas D."/>
            <person name="Held B.W."/>
            <person name="Levasseur A."/>
            <person name="Lombard V."/>
            <person name="Morin E."/>
            <person name="Otillar R."/>
            <person name="Lindquist E.A."/>
            <person name="Sun H."/>
            <person name="LaButti K.M."/>
            <person name="Schmutz J."/>
            <person name="Jabbour D."/>
            <person name="Luo H."/>
            <person name="Baker S.E."/>
            <person name="Pisabarro A.G."/>
            <person name="Walton J.D."/>
            <person name="Blanchette R.A."/>
            <person name="Henrissat B."/>
            <person name="Martin F."/>
            <person name="Cullen D."/>
            <person name="Hibbett D.S."/>
            <person name="Grigoriev I.V."/>
        </authorList>
    </citation>
    <scope>NUCLEOTIDE SEQUENCE [LARGE SCALE GENOMIC DNA]</scope>
    <source>
        <strain evidence="15">FD-172 SS1</strain>
    </source>
</reference>
<evidence type="ECO:0000256" key="7">
    <source>
        <dbReference type="ARBA" id="ARBA00022857"/>
    </source>
</evidence>
<dbReference type="PRINTS" id="PR00369">
    <property type="entry name" value="FLAVODOXIN"/>
</dbReference>
<dbReference type="EC" id="1.6.2.4" evidence="9"/>
<dbReference type="SUPFAM" id="SSF52343">
    <property type="entry name" value="Ferredoxin reductase-like, C-terminal NADP-linked domain"/>
    <property type="match status" value="1"/>
</dbReference>
<dbReference type="InterPro" id="IPR023173">
    <property type="entry name" value="NADPH_Cyt_P450_Rdtase_alpha"/>
</dbReference>
<dbReference type="PANTHER" id="PTHR19384:SF17">
    <property type="entry name" value="NADPH--CYTOCHROME P450 REDUCTASE"/>
    <property type="match status" value="1"/>
</dbReference>
<evidence type="ECO:0000256" key="1">
    <source>
        <dbReference type="ARBA" id="ARBA00001917"/>
    </source>
</evidence>
<dbReference type="STRING" id="930990.A0A067MBR7"/>
<dbReference type="GO" id="GO:0005506">
    <property type="term" value="F:iron ion binding"/>
    <property type="evidence" value="ECO:0007669"/>
    <property type="project" value="InterPro"/>
</dbReference>
<feature type="domain" description="Flavodoxin-like" evidence="12">
    <location>
        <begin position="583"/>
        <end position="734"/>
    </location>
</feature>
<keyword evidence="8" id="KW-0560">Oxidoreductase</keyword>
<dbReference type="PROSITE" id="PS50902">
    <property type="entry name" value="FLAVODOXIN_LIKE"/>
    <property type="match status" value="1"/>
</dbReference>
<feature type="compositionally biased region" description="Basic and acidic residues" evidence="11">
    <location>
        <begin position="555"/>
        <end position="568"/>
    </location>
</feature>
<dbReference type="InterPro" id="IPR017938">
    <property type="entry name" value="Riboflavin_synthase-like_b-brl"/>
</dbReference>
<keyword evidence="5" id="KW-0288">FMN</keyword>
<evidence type="ECO:0000256" key="5">
    <source>
        <dbReference type="ARBA" id="ARBA00022643"/>
    </source>
</evidence>
<dbReference type="InterPro" id="IPR039261">
    <property type="entry name" value="FNR_nucleotide-bd"/>
</dbReference>
<dbReference type="Gene3D" id="1.10.630.10">
    <property type="entry name" value="Cytochrome P450"/>
    <property type="match status" value="1"/>
</dbReference>
<protein>
    <recommendedName>
        <fullName evidence="9">NADPH--hemoprotein reductase</fullName>
        <ecNumber evidence="9">1.6.2.4</ecNumber>
    </recommendedName>
</protein>
<dbReference type="GO" id="GO:0004497">
    <property type="term" value="F:monooxygenase activity"/>
    <property type="evidence" value="ECO:0007669"/>
    <property type="project" value="InterPro"/>
</dbReference>
<sequence length="1192" mass="131441">MPEQTVIFHFHGRDPAKTGHIISVEPGQSLSDLCKLVAQKLDTAPPTDVPSDLTRLEDIQSIANERTVGVLIDGKKVRPIPGPEGGLPFIGGYAEIYPDFIGNYQRLIDKYGHMVHVSYMGKNVYLTDDPEVAGVVLSEGSLFSKEVNEDHPLFPLKMSLPDGLFTTNSANSVWELSHKLLMAALSAKAMRGYVKIMDHSAKRLVDNVFSEFASKNQPFDVFPWTLRTASQTIGEVTLGEDFGMLDNTQTSVPEIIHTIDQNLTLSQTLFRKGKWYRALPNPESRKQRGVQATHRSLVHTYIDEDSKKNLPDMPYTHAATNTSSIMEYMLHAADEEGTKMDPEIVMQNASTLLGAGHVTTASGLAWILYAMSEYPHFADKLHDSILEAGLTRNSEISAEQLNSLTYLDWFIKEVQRLYNPAFQPTRQAHDEIVVPGGYVVPKGAQVTVALHSIHVNKEHWKDPLTFNPDRWGTEEVKKRHKNAYIPFATGARGCIGFNFALQEMKIVIARVALNYTVENCTEGPVVYDPDFSLYRPLNFVARVRRRPEPSSLPAKPKDVVPEPAKELKPAPQPAVGNPGLPKLYVLYGSNNGTSAGFASDLAAKAKQFGFTDIISTSLDTSILMSKDTLPPNDGKNLILICACSYNGEAPDNAISFDELLDKAVKEHDNQRFHSLNFAVFGCGNKQWGPTFQAFPNKIDANLAALGGNRVFDKGSGNAAEDQDGDFLEWSTKLWASISARYGLQSSTSTSDGKEESLFFDSAPLSRSAVELQYVAQLKGTRESLPPLPGMGIAHIESNVELVDKETPMPRAMRYITFKLPAGQVYRPGDHIEVFPENDPLVVEKVIARLGLIEDATFQINNFDDTLVNSKSLAALLRGRGPITIKECLTLYADLSGPLSRWGIQAIASLLPPKDEYTALRNDLFKLSSVGTAKEEQQSFAAKNRNFVRLLENYPQIAGALEFPDLLIALTYTQPRRYSIASSPLIRADFASICIGVVHHKDEDNDWEGLSSGFLKRSDKGSAIWVKTREAQESFHLPDDPTVPVIMVAAGTGVAPFLGFLEHRRAQGFKEISAGGKSTTRFFYGTSYHDMTNLRELIVSYVDDGTTTARAAYSNEGNARRFAQELLLQDALEVWSLIQSGAHVYICGSAQRLGAGVRQALTQIARQIGAVAEPETFVPSLIKAGVYSEDVFG</sequence>
<evidence type="ECO:0000256" key="11">
    <source>
        <dbReference type="SAM" id="MobiDB-lite"/>
    </source>
</evidence>
<dbReference type="InParanoid" id="A0A067MBR7"/>
<comment type="catalytic activity">
    <reaction evidence="10">
        <text>2 oxidized [cytochrome P450] + NADPH = 2 reduced [cytochrome P450] + NADP(+) + H(+)</text>
        <dbReference type="Rhea" id="RHEA:24040"/>
        <dbReference type="Rhea" id="RHEA-COMP:14627"/>
        <dbReference type="Rhea" id="RHEA-COMP:14628"/>
        <dbReference type="ChEBI" id="CHEBI:15378"/>
        <dbReference type="ChEBI" id="CHEBI:55376"/>
        <dbReference type="ChEBI" id="CHEBI:57783"/>
        <dbReference type="ChEBI" id="CHEBI:58349"/>
        <dbReference type="ChEBI" id="CHEBI:60344"/>
        <dbReference type="EC" id="1.6.2.4"/>
    </reaction>
</comment>
<dbReference type="Pfam" id="PF00258">
    <property type="entry name" value="Flavodoxin_1"/>
    <property type="match status" value="1"/>
</dbReference>
<proteinExistence type="inferred from homology"/>